<dbReference type="SUPFAM" id="SSF56219">
    <property type="entry name" value="DNase I-like"/>
    <property type="match status" value="1"/>
</dbReference>
<feature type="domain" description="Endonuclease/exonuclease/phosphatase" evidence="1">
    <location>
        <begin position="5"/>
        <end position="205"/>
    </location>
</feature>
<comment type="caution">
    <text evidence="2">The sequence shown here is derived from an EMBL/GenBank/DDBJ whole genome shotgun (WGS) entry which is preliminary data.</text>
</comment>
<reference evidence="2 3" key="1">
    <citation type="journal article" date="2020" name="Mol. Biol. Evol.">
        <title>Distinct Expression and Methylation Patterns for Genes with Different Fates following a Single Whole-Genome Duplication in Flowering Plants.</title>
        <authorList>
            <person name="Shi T."/>
            <person name="Rahmani R.S."/>
            <person name="Gugger P.F."/>
            <person name="Wang M."/>
            <person name="Li H."/>
            <person name="Zhang Y."/>
            <person name="Li Z."/>
            <person name="Wang Q."/>
            <person name="Van de Peer Y."/>
            <person name="Marchal K."/>
            <person name="Chen J."/>
        </authorList>
    </citation>
    <scope>NUCLEOTIDE SEQUENCE [LARGE SCALE GENOMIC DNA]</scope>
    <source>
        <tissue evidence="2">Leaf</tissue>
    </source>
</reference>
<protein>
    <recommendedName>
        <fullName evidence="1">Endonuclease/exonuclease/phosphatase domain-containing protein</fullName>
    </recommendedName>
</protein>
<gene>
    <name evidence="2" type="ORF">HUJ06_005351</name>
</gene>
<evidence type="ECO:0000313" key="2">
    <source>
        <dbReference type="EMBL" id="DAD34711.1"/>
    </source>
</evidence>
<evidence type="ECO:0000259" key="1">
    <source>
        <dbReference type="Pfam" id="PF03372"/>
    </source>
</evidence>
<dbReference type="Proteomes" id="UP000607653">
    <property type="component" value="Unassembled WGS sequence"/>
</dbReference>
<dbReference type="InterPro" id="IPR036691">
    <property type="entry name" value="Endo/exonu/phosph_ase_sf"/>
</dbReference>
<sequence length="214" mass="24457">MICLCWNCQGLGNPRAVRALRELIHSRKPDVIFLIETLVHVNKIEEIRIHIGFADAFVVDREGRGGGIAFLWKAPNMCSLLDYSNNHINVQVCDDEKGSRRLTGFYGYPDRSRRRDSWNLLRAICASSRLPWCCIGEFNGMLSPMDKRGRLDHPNWLLAGFRETISDCHLHEISIIGSCFTWERGRGAEAWVQERIDRAFASGEWLGLLLDAKL</sequence>
<accession>A0A822YT27</accession>
<dbReference type="GO" id="GO:0003824">
    <property type="term" value="F:catalytic activity"/>
    <property type="evidence" value="ECO:0007669"/>
    <property type="project" value="InterPro"/>
</dbReference>
<evidence type="ECO:0000313" key="3">
    <source>
        <dbReference type="Proteomes" id="UP000607653"/>
    </source>
</evidence>
<dbReference type="EMBL" id="DUZY01000004">
    <property type="protein sequence ID" value="DAD34711.1"/>
    <property type="molecule type" value="Genomic_DNA"/>
</dbReference>
<keyword evidence="3" id="KW-1185">Reference proteome</keyword>
<dbReference type="PANTHER" id="PTHR35218">
    <property type="entry name" value="RNASE H DOMAIN-CONTAINING PROTEIN"/>
    <property type="match status" value="1"/>
</dbReference>
<proteinExistence type="predicted"/>
<dbReference type="InterPro" id="IPR005135">
    <property type="entry name" value="Endo/exonuclease/phosphatase"/>
</dbReference>
<dbReference type="AlphaFoldDB" id="A0A822YT27"/>
<dbReference type="Gene3D" id="3.60.10.10">
    <property type="entry name" value="Endonuclease/exonuclease/phosphatase"/>
    <property type="match status" value="1"/>
</dbReference>
<organism evidence="2 3">
    <name type="scientific">Nelumbo nucifera</name>
    <name type="common">Sacred lotus</name>
    <dbReference type="NCBI Taxonomy" id="4432"/>
    <lineage>
        <taxon>Eukaryota</taxon>
        <taxon>Viridiplantae</taxon>
        <taxon>Streptophyta</taxon>
        <taxon>Embryophyta</taxon>
        <taxon>Tracheophyta</taxon>
        <taxon>Spermatophyta</taxon>
        <taxon>Magnoliopsida</taxon>
        <taxon>Proteales</taxon>
        <taxon>Nelumbonaceae</taxon>
        <taxon>Nelumbo</taxon>
    </lineage>
</organism>
<name>A0A822YT27_NELNU</name>
<dbReference type="PANTHER" id="PTHR35218:SF9">
    <property type="entry name" value="ENDONUCLEASE_EXONUCLEASE_PHOSPHATASE DOMAIN-CONTAINING PROTEIN"/>
    <property type="match status" value="1"/>
</dbReference>
<dbReference type="Pfam" id="PF03372">
    <property type="entry name" value="Exo_endo_phos"/>
    <property type="match status" value="1"/>
</dbReference>